<evidence type="ECO:0000313" key="3">
    <source>
        <dbReference type="Proteomes" id="UP000429958"/>
    </source>
</evidence>
<protein>
    <submittedName>
        <fullName evidence="2">Helix-turn-helix transcriptional regulator</fullName>
    </submittedName>
</protein>
<gene>
    <name evidence="2" type="ORF">FYJ39_07505</name>
</gene>
<feature type="domain" description="HTH cro/C1-type" evidence="1">
    <location>
        <begin position="6"/>
        <end position="66"/>
    </location>
</feature>
<dbReference type="Proteomes" id="UP000429958">
    <property type="component" value="Unassembled WGS sequence"/>
</dbReference>
<reference evidence="2 3" key="1">
    <citation type="submission" date="2019-08" db="EMBL/GenBank/DDBJ databases">
        <title>In-depth cultivation of the pig gut microbiome towards novel bacterial diversity and tailored functional studies.</title>
        <authorList>
            <person name="Wylensek D."/>
            <person name="Hitch T.C.A."/>
            <person name="Clavel T."/>
        </authorList>
    </citation>
    <scope>NUCLEOTIDE SEQUENCE [LARGE SCALE GENOMIC DNA]</scope>
    <source>
        <strain evidence="2 3">WCA-389-WT-23D1</strain>
    </source>
</reference>
<dbReference type="GO" id="GO:0003677">
    <property type="term" value="F:DNA binding"/>
    <property type="evidence" value="ECO:0007669"/>
    <property type="project" value="InterPro"/>
</dbReference>
<dbReference type="Gene3D" id="1.10.260.40">
    <property type="entry name" value="lambda repressor-like DNA-binding domains"/>
    <property type="match status" value="1"/>
</dbReference>
<dbReference type="EMBL" id="VUMD01000005">
    <property type="protein sequence ID" value="MSS36415.1"/>
    <property type="molecule type" value="Genomic_DNA"/>
</dbReference>
<organism evidence="2 3">
    <name type="scientific">Clostridium porci</name>
    <dbReference type="NCBI Taxonomy" id="2605778"/>
    <lineage>
        <taxon>Bacteria</taxon>
        <taxon>Bacillati</taxon>
        <taxon>Bacillota</taxon>
        <taxon>Clostridia</taxon>
        <taxon>Eubacteriales</taxon>
        <taxon>Clostridiaceae</taxon>
        <taxon>Clostridium</taxon>
    </lineage>
</organism>
<dbReference type="InterPro" id="IPR010982">
    <property type="entry name" value="Lambda_DNA-bd_dom_sf"/>
</dbReference>
<evidence type="ECO:0000259" key="1">
    <source>
        <dbReference type="Pfam" id="PF13443"/>
    </source>
</evidence>
<sequence length="69" mass="8279">MFNYNKLWETMEKKGITKYRLTVDHNISKSLLHRMRKNESVSMNTLDNLCNILDCEIEDVVTHYKDSRD</sequence>
<proteinExistence type="predicted"/>
<accession>A0A7X2TCC8</accession>
<dbReference type="Pfam" id="PF13443">
    <property type="entry name" value="HTH_26"/>
    <property type="match status" value="1"/>
</dbReference>
<dbReference type="InterPro" id="IPR001387">
    <property type="entry name" value="Cro/C1-type_HTH"/>
</dbReference>
<dbReference type="RefSeq" id="WP_154471837.1">
    <property type="nucleotide sequence ID" value="NZ_DBEWUL010000099.1"/>
</dbReference>
<comment type="caution">
    <text evidence="2">The sequence shown here is derived from an EMBL/GenBank/DDBJ whole genome shotgun (WGS) entry which is preliminary data.</text>
</comment>
<dbReference type="SUPFAM" id="SSF47413">
    <property type="entry name" value="lambda repressor-like DNA-binding domains"/>
    <property type="match status" value="1"/>
</dbReference>
<dbReference type="AlphaFoldDB" id="A0A7X2TCC8"/>
<evidence type="ECO:0000313" key="2">
    <source>
        <dbReference type="EMBL" id="MSS36415.1"/>
    </source>
</evidence>
<name>A0A7X2TCC8_9CLOT</name>
<keyword evidence="3" id="KW-1185">Reference proteome</keyword>